<protein>
    <submittedName>
        <fullName evidence="2">Uncharacterized protein</fullName>
    </submittedName>
</protein>
<dbReference type="Proteomes" id="UP001596052">
    <property type="component" value="Unassembled WGS sequence"/>
</dbReference>
<evidence type="ECO:0000256" key="1">
    <source>
        <dbReference type="SAM" id="Phobius"/>
    </source>
</evidence>
<proteinExistence type="predicted"/>
<comment type="caution">
    <text evidence="2">The sequence shown here is derived from an EMBL/GenBank/DDBJ whole genome shotgun (WGS) entry which is preliminary data.</text>
</comment>
<name>A0ABW0KT93_9BACT</name>
<organism evidence="2 3">
    <name type="scientific">Prosthecobacter fluviatilis</name>
    <dbReference type="NCBI Taxonomy" id="445931"/>
    <lineage>
        <taxon>Bacteria</taxon>
        <taxon>Pseudomonadati</taxon>
        <taxon>Verrucomicrobiota</taxon>
        <taxon>Verrucomicrobiia</taxon>
        <taxon>Verrucomicrobiales</taxon>
        <taxon>Verrucomicrobiaceae</taxon>
        <taxon>Prosthecobacter</taxon>
    </lineage>
</organism>
<dbReference type="EMBL" id="JBHSMQ010000004">
    <property type="protein sequence ID" value="MFC5455942.1"/>
    <property type="molecule type" value="Genomic_DNA"/>
</dbReference>
<keyword evidence="1" id="KW-1133">Transmembrane helix</keyword>
<gene>
    <name evidence="2" type="ORF">ACFQDI_13840</name>
</gene>
<sequence>MTDRFCFDLLQEMSLGAVPCLALASGAAASEETVVKGLQIIAVAGVLLMGIQIQRRWQALCCPFCKRPGVGQRHRTRGVAVQCPGCGEVIHRGLSEGVSQLGPEHGGVLTAQRQSVPVRRIELRSPWVWLLFALSVVSAVCGAVMHSFGLVTVLVPLWSLLVASRLVQTLQTGCMNGYWRLTLRERQPVKFWLLIGVWFLAYGFALYLPIGFGLHARMQASPPARAGAKL</sequence>
<keyword evidence="3" id="KW-1185">Reference proteome</keyword>
<evidence type="ECO:0000313" key="2">
    <source>
        <dbReference type="EMBL" id="MFC5455942.1"/>
    </source>
</evidence>
<feature type="transmembrane region" description="Helical" evidence="1">
    <location>
        <begin position="191"/>
        <end position="210"/>
    </location>
</feature>
<accession>A0ABW0KT93</accession>
<evidence type="ECO:0000313" key="3">
    <source>
        <dbReference type="Proteomes" id="UP001596052"/>
    </source>
</evidence>
<reference evidence="3" key="1">
    <citation type="journal article" date="2019" name="Int. J. Syst. Evol. Microbiol.">
        <title>The Global Catalogue of Microorganisms (GCM) 10K type strain sequencing project: providing services to taxonomists for standard genome sequencing and annotation.</title>
        <authorList>
            <consortium name="The Broad Institute Genomics Platform"/>
            <consortium name="The Broad Institute Genome Sequencing Center for Infectious Disease"/>
            <person name="Wu L."/>
            <person name="Ma J."/>
        </authorList>
    </citation>
    <scope>NUCLEOTIDE SEQUENCE [LARGE SCALE GENOMIC DNA]</scope>
    <source>
        <strain evidence="3">CGMCC 4.1469</strain>
    </source>
</reference>
<keyword evidence="1" id="KW-0472">Membrane</keyword>
<feature type="transmembrane region" description="Helical" evidence="1">
    <location>
        <begin position="127"/>
        <end position="151"/>
    </location>
</feature>
<dbReference type="RefSeq" id="WP_377167596.1">
    <property type="nucleotide sequence ID" value="NZ_JBHSMQ010000004.1"/>
</dbReference>
<keyword evidence="1" id="KW-0812">Transmembrane</keyword>